<evidence type="ECO:0000256" key="1">
    <source>
        <dbReference type="SAM" id="Phobius"/>
    </source>
</evidence>
<gene>
    <name evidence="2" type="ORF">PS847_02254</name>
</gene>
<sequence length="53" mass="6506">MSVRMFLNDNTFFINIFVAILFNHHRITFRVSNKLRTPTIFSFFRKRNTFHPN</sequence>
<accession>A0A5E7JMM6</accession>
<evidence type="ECO:0000313" key="3">
    <source>
        <dbReference type="Proteomes" id="UP000326067"/>
    </source>
</evidence>
<name>A0A5E7JMM6_PSEFL</name>
<organism evidence="2 3">
    <name type="scientific">Pseudomonas fluorescens</name>
    <dbReference type="NCBI Taxonomy" id="294"/>
    <lineage>
        <taxon>Bacteria</taxon>
        <taxon>Pseudomonadati</taxon>
        <taxon>Pseudomonadota</taxon>
        <taxon>Gammaproteobacteria</taxon>
        <taxon>Pseudomonadales</taxon>
        <taxon>Pseudomonadaceae</taxon>
        <taxon>Pseudomonas</taxon>
    </lineage>
</organism>
<protein>
    <submittedName>
        <fullName evidence="2">Uncharacterized protein</fullName>
    </submittedName>
</protein>
<feature type="transmembrane region" description="Helical" evidence="1">
    <location>
        <begin position="12"/>
        <end position="29"/>
    </location>
</feature>
<keyword evidence="1" id="KW-0812">Transmembrane</keyword>
<dbReference type="EMBL" id="CABVIC010000002">
    <property type="protein sequence ID" value="VVO89915.1"/>
    <property type="molecule type" value="Genomic_DNA"/>
</dbReference>
<dbReference type="AlphaFoldDB" id="A0A5E7JMM6"/>
<proteinExistence type="predicted"/>
<reference evidence="2 3" key="1">
    <citation type="submission" date="2019-09" db="EMBL/GenBank/DDBJ databases">
        <authorList>
            <person name="Chandra G."/>
            <person name="Truman W A."/>
        </authorList>
    </citation>
    <scope>NUCLEOTIDE SEQUENCE [LARGE SCALE GENOMIC DNA]</scope>
    <source>
        <strain evidence="2">PS847</strain>
    </source>
</reference>
<keyword evidence="1" id="KW-1133">Transmembrane helix</keyword>
<dbReference type="Proteomes" id="UP000326067">
    <property type="component" value="Unassembled WGS sequence"/>
</dbReference>
<evidence type="ECO:0000313" key="2">
    <source>
        <dbReference type="EMBL" id="VVO89915.1"/>
    </source>
</evidence>
<keyword evidence="1" id="KW-0472">Membrane</keyword>